<feature type="non-terminal residue" evidence="2">
    <location>
        <position position="1"/>
    </location>
</feature>
<feature type="compositionally biased region" description="Basic and acidic residues" evidence="1">
    <location>
        <begin position="47"/>
        <end position="56"/>
    </location>
</feature>
<feature type="region of interest" description="Disordered" evidence="1">
    <location>
        <begin position="25"/>
        <end position="69"/>
    </location>
</feature>
<dbReference type="Proteomes" id="UP000812013">
    <property type="component" value="Unassembled WGS sequence"/>
</dbReference>
<protein>
    <submittedName>
        <fullName evidence="2">Uncharacterized protein</fullName>
    </submittedName>
</protein>
<evidence type="ECO:0000313" key="2">
    <source>
        <dbReference type="EMBL" id="MBW5486964.1"/>
    </source>
</evidence>
<sequence>GSGAGGGSGASAGIASAARTAVHLAARPHVIRSERTPVTPGGSRRPSHTERADVVRTRGASAARPVTGG</sequence>
<comment type="caution">
    <text evidence="2">The sequence shown here is derived from an EMBL/GenBank/DDBJ whole genome shotgun (WGS) entry which is preliminary data.</text>
</comment>
<evidence type="ECO:0000313" key="3">
    <source>
        <dbReference type="Proteomes" id="UP000812013"/>
    </source>
</evidence>
<dbReference type="EMBL" id="WTFF01000547">
    <property type="protein sequence ID" value="MBW5486964.1"/>
    <property type="molecule type" value="Genomic_DNA"/>
</dbReference>
<proteinExistence type="predicted"/>
<accession>A0ABS6ZGT5</accession>
<reference evidence="2 3" key="1">
    <citation type="submission" date="2019-12" db="EMBL/GenBank/DDBJ databases">
        <title>Genome sequence of Streptomyces bambusae.</title>
        <authorList>
            <person name="Bansal K."/>
            <person name="Choksket S."/>
            <person name="Korpole S."/>
            <person name="Patil P.B."/>
        </authorList>
    </citation>
    <scope>NUCLEOTIDE SEQUENCE [LARGE SCALE GENOMIC DNA]</scope>
    <source>
        <strain evidence="2 3">SK60</strain>
    </source>
</reference>
<keyword evidence="3" id="KW-1185">Reference proteome</keyword>
<name>A0ABS6ZGT5_9ACTN</name>
<organism evidence="2 3">
    <name type="scientific">Streptomyces bambusae</name>
    <dbReference type="NCBI Taxonomy" id="1550616"/>
    <lineage>
        <taxon>Bacteria</taxon>
        <taxon>Bacillati</taxon>
        <taxon>Actinomycetota</taxon>
        <taxon>Actinomycetes</taxon>
        <taxon>Kitasatosporales</taxon>
        <taxon>Streptomycetaceae</taxon>
        <taxon>Streptomyces</taxon>
    </lineage>
</organism>
<evidence type="ECO:0000256" key="1">
    <source>
        <dbReference type="SAM" id="MobiDB-lite"/>
    </source>
</evidence>
<gene>
    <name evidence="2" type="ORF">GPJ59_35330</name>
</gene>